<organism evidence="2 3">
    <name type="scientific">Rattus norvegicus</name>
    <name type="common">Rat</name>
    <dbReference type="NCBI Taxonomy" id="10116"/>
    <lineage>
        <taxon>Eukaryota</taxon>
        <taxon>Metazoa</taxon>
        <taxon>Chordata</taxon>
        <taxon>Craniata</taxon>
        <taxon>Vertebrata</taxon>
        <taxon>Euteleostomi</taxon>
        <taxon>Mammalia</taxon>
        <taxon>Eutheria</taxon>
        <taxon>Euarchontoglires</taxon>
        <taxon>Glires</taxon>
        <taxon>Rodentia</taxon>
        <taxon>Myomorpha</taxon>
        <taxon>Muroidea</taxon>
        <taxon>Muridae</taxon>
        <taxon>Murinae</taxon>
        <taxon>Rattus</taxon>
    </lineage>
</organism>
<accession>A6JXB0</accession>
<evidence type="ECO:0000313" key="2">
    <source>
        <dbReference type="EMBL" id="EDL96499.1"/>
    </source>
</evidence>
<dbReference type="AlphaFoldDB" id="A6JXB0"/>
<sequence length="99" mass="10660">MCGLMGTKLQTFCALVSMLRHSDAAFPWVVTVPRDGQESCLSYILSSAIFFSGCPSSSSLCLEALLDPVDGTRNTELFVPCQGHSWQSQQWTGARALGG</sequence>
<reference evidence="2 3" key="1">
    <citation type="submission" date="2005-09" db="EMBL/GenBank/DDBJ databases">
        <authorList>
            <person name="Mural R.J."/>
            <person name="Li P.W."/>
            <person name="Adams M.D."/>
            <person name="Amanatides P.G."/>
            <person name="Baden-Tillson H."/>
            <person name="Barnstead M."/>
            <person name="Chin S.H."/>
            <person name="Dew I."/>
            <person name="Evans C.A."/>
            <person name="Ferriera S."/>
            <person name="Flanigan M."/>
            <person name="Fosler C."/>
            <person name="Glodek A."/>
            <person name="Gu Z."/>
            <person name="Holt R.A."/>
            <person name="Jennings D."/>
            <person name="Kraft C.L."/>
            <person name="Lu F."/>
            <person name="Nguyen T."/>
            <person name="Nusskern D.R."/>
            <person name="Pfannkoch C.M."/>
            <person name="Sitter C."/>
            <person name="Sutton G.G."/>
            <person name="Venter J.C."/>
            <person name="Wang Z."/>
            <person name="Woodage T."/>
            <person name="Zheng X.H."/>
            <person name="Zhong F."/>
        </authorList>
    </citation>
    <scope>NUCLEOTIDE SEQUENCE [LARGE SCALE GENOMIC DNA]</scope>
    <source>
        <strain>BN</strain>
        <strain evidence="3">Sprague-Dawley</strain>
    </source>
</reference>
<name>A6JXB0_RAT</name>
<gene>
    <name evidence="2" type="ORF">rCG_32310</name>
</gene>
<feature type="chain" id="PRO_5039931813" evidence="1">
    <location>
        <begin position="25"/>
        <end position="99"/>
    </location>
</feature>
<protein>
    <submittedName>
        <fullName evidence="2">RCG32310</fullName>
    </submittedName>
</protein>
<evidence type="ECO:0000256" key="1">
    <source>
        <dbReference type="SAM" id="SignalP"/>
    </source>
</evidence>
<keyword evidence="1" id="KW-0732">Signal</keyword>
<dbReference type="Proteomes" id="UP000234681">
    <property type="component" value="Chromosome 3"/>
</dbReference>
<proteinExistence type="predicted"/>
<dbReference type="EMBL" id="CH474005">
    <property type="protein sequence ID" value="EDL96499.1"/>
    <property type="molecule type" value="Genomic_DNA"/>
</dbReference>
<evidence type="ECO:0000313" key="3">
    <source>
        <dbReference type="Proteomes" id="UP000234681"/>
    </source>
</evidence>
<feature type="signal peptide" evidence="1">
    <location>
        <begin position="1"/>
        <end position="24"/>
    </location>
</feature>